<evidence type="ECO:0000313" key="3">
    <source>
        <dbReference type="Proteomes" id="UP000002274"/>
    </source>
</evidence>
<dbReference type="HOGENOM" id="CLU_425573_0_0_3"/>
<dbReference type="InterPro" id="IPR025193">
    <property type="entry name" value="DUF4114"/>
</dbReference>
<organism evidence="2 3">
    <name type="scientific">Prochlorococcus marinus (strain MIT 9303)</name>
    <dbReference type="NCBI Taxonomy" id="59922"/>
    <lineage>
        <taxon>Bacteria</taxon>
        <taxon>Bacillati</taxon>
        <taxon>Cyanobacteriota</taxon>
        <taxon>Cyanophyceae</taxon>
        <taxon>Synechococcales</taxon>
        <taxon>Prochlorococcaceae</taxon>
        <taxon>Prochlorococcus</taxon>
    </lineage>
</organism>
<gene>
    <name evidence="2" type="ordered locus">P9303_12041</name>
</gene>
<dbReference type="Pfam" id="PF13448">
    <property type="entry name" value="DUF4114"/>
    <property type="match status" value="1"/>
</dbReference>
<reference evidence="2 3" key="1">
    <citation type="journal article" date="2007" name="PLoS Genet.">
        <title>Patterns and implications of gene gain and loss in the evolution of Prochlorococcus.</title>
        <authorList>
            <person name="Kettler G.C."/>
            <person name="Martiny A.C."/>
            <person name="Huang K."/>
            <person name="Zucker J."/>
            <person name="Coleman M.L."/>
            <person name="Rodrigue S."/>
            <person name="Chen F."/>
            <person name="Lapidus A."/>
            <person name="Ferriera S."/>
            <person name="Johnson J."/>
            <person name="Steglich C."/>
            <person name="Church G.M."/>
            <person name="Richardson P."/>
            <person name="Chisholm S.W."/>
        </authorList>
    </citation>
    <scope>NUCLEOTIDE SEQUENCE [LARGE SCALE GENOMIC DNA]</scope>
    <source>
        <strain evidence="2 3">MIT 9303</strain>
    </source>
</reference>
<dbReference type="AlphaFoldDB" id="A2C8Z3"/>
<proteinExistence type="predicted"/>
<evidence type="ECO:0000259" key="1">
    <source>
        <dbReference type="Pfam" id="PF13448"/>
    </source>
</evidence>
<dbReference type="BioCyc" id="PMAR59922:G1G80-1052-MONOMER"/>
<dbReference type="Proteomes" id="UP000002274">
    <property type="component" value="Chromosome"/>
</dbReference>
<name>A2C8Z3_PROM3</name>
<protein>
    <recommendedName>
        <fullName evidence="1">DUF4114 domain-containing protein</fullName>
    </recommendedName>
</protein>
<feature type="domain" description="DUF4114" evidence="1">
    <location>
        <begin position="588"/>
        <end position="638"/>
    </location>
</feature>
<dbReference type="STRING" id="59922.P9303_12041"/>
<sequence>MAIRYSSLADPLIAYIDKDQENTSGRASSLLTPINYNADLFANEAKFFTGNYGFDGYIGVPGLLGPGGQQAAAHHNVAWESVDPDLSPTLRALTSAASVVGSKAVYGMNLLLQDTMPLVFSYPVLPTTLDGNGSDFEITLNDGSIVSPALAGFLPNLEYNERQTIVVAGDFGNRLNPESEGARYPVSVRIVNDGTPLQMLSAKGPVFATELSVDSSNSYVQGDGPKLVAAKLNTFSPLGEGGPIGVGATSASNSGSDLYGDQAQYRLRLYTSAGFSPDGIASLQPSEFNKYFILEAKGDNGEKISLTKSNQDYLIGKYGSIKVVGIADLAPAGTIENAAYVEDHDNYYDIILEGDLSAITRLKSVRMPSRGNYQAVYNPGGPGNNPDAQAAAPGPFTMPSVDHTIAIINDLNGAMTATYVEIEGDVLTNPLSNLPVGKLLGVAVEDTISGQQIYAYEDPYGRRFYTSFEASKDVASVLPSNLLKPKPIDLIDTTGFAPDSSVIISGSFSRSASHSSTLQFYEVAGPDGGVVDPVTGRTLMPNESGYNYVARSNLLTSQNSSLKIENKEINKFQFNAEAGKIYAPLLINEVTGEQYFAFTGANSDKSAHFTALGPNGFGIEDLFGGGDKDFADMIVQYTITV</sequence>
<dbReference type="EMBL" id="CP000554">
    <property type="protein sequence ID" value="ABM77953.1"/>
    <property type="molecule type" value="Genomic_DNA"/>
</dbReference>
<accession>A2C8Z3</accession>
<evidence type="ECO:0000313" key="2">
    <source>
        <dbReference type="EMBL" id="ABM77953.1"/>
    </source>
</evidence>
<dbReference type="RefSeq" id="WP_011825851.1">
    <property type="nucleotide sequence ID" value="NC_008820.1"/>
</dbReference>
<dbReference type="KEGG" id="pmf:P9303_12041"/>